<keyword evidence="1" id="KW-1133">Transmembrane helix</keyword>
<gene>
    <name evidence="2" type="ORF">A8926_1477</name>
</gene>
<dbReference type="EMBL" id="PJNB01000001">
    <property type="protein sequence ID" value="PKW13908.1"/>
    <property type="molecule type" value="Genomic_DNA"/>
</dbReference>
<accession>A0A2N3XT88</accession>
<name>A0A2N3XT88_SACSN</name>
<sequence>MAKNSLPMMPKAGGGALSKLLWSLVGVALVVLVVKYPNDAATFAQAAFDLVGSAVEGLVSFFREVMR</sequence>
<reference evidence="2" key="1">
    <citation type="submission" date="2017-12" db="EMBL/GenBank/DDBJ databases">
        <title>Sequencing the genomes of 1000 Actinobacteria strains.</title>
        <authorList>
            <person name="Klenk H.-P."/>
        </authorList>
    </citation>
    <scope>NUCLEOTIDE SEQUENCE [LARGE SCALE GENOMIC DNA]</scope>
    <source>
        <strain evidence="2">DSM 44228</strain>
    </source>
</reference>
<dbReference type="Proteomes" id="UP000233786">
    <property type="component" value="Unassembled WGS sequence"/>
</dbReference>
<evidence type="ECO:0000313" key="3">
    <source>
        <dbReference type="Proteomes" id="UP000233786"/>
    </source>
</evidence>
<keyword evidence="1" id="KW-0472">Membrane</keyword>
<organism evidence="2 3">
    <name type="scientific">Saccharopolyspora spinosa</name>
    <dbReference type="NCBI Taxonomy" id="60894"/>
    <lineage>
        <taxon>Bacteria</taxon>
        <taxon>Bacillati</taxon>
        <taxon>Actinomycetota</taxon>
        <taxon>Actinomycetes</taxon>
        <taxon>Pseudonocardiales</taxon>
        <taxon>Pseudonocardiaceae</taxon>
        <taxon>Saccharopolyspora</taxon>
    </lineage>
</organism>
<proteinExistence type="predicted"/>
<dbReference type="OrthoDB" id="3695154at2"/>
<dbReference type="AlphaFoldDB" id="A0A2N3XT88"/>
<evidence type="ECO:0000313" key="2">
    <source>
        <dbReference type="EMBL" id="PKW13908.1"/>
    </source>
</evidence>
<keyword evidence="3" id="KW-1185">Reference proteome</keyword>
<comment type="caution">
    <text evidence="2">The sequence shown here is derived from an EMBL/GenBank/DDBJ whole genome shotgun (WGS) entry which is preliminary data.</text>
</comment>
<feature type="transmembrane region" description="Helical" evidence="1">
    <location>
        <begin position="20"/>
        <end position="37"/>
    </location>
</feature>
<protein>
    <submittedName>
        <fullName evidence="2">Uncharacterized protein</fullName>
    </submittedName>
</protein>
<dbReference type="RefSeq" id="WP_029535568.1">
    <property type="nucleotide sequence ID" value="NZ_CP061007.1"/>
</dbReference>
<evidence type="ECO:0000256" key="1">
    <source>
        <dbReference type="SAM" id="Phobius"/>
    </source>
</evidence>
<keyword evidence="1" id="KW-0812">Transmembrane</keyword>